<proteinExistence type="predicted"/>
<evidence type="ECO:0000313" key="2">
    <source>
        <dbReference type="Proteomes" id="UP000245626"/>
    </source>
</evidence>
<dbReference type="Proteomes" id="UP000245626">
    <property type="component" value="Unassembled WGS sequence"/>
</dbReference>
<gene>
    <name evidence="1" type="ORF">IE53DRAFT_382044</name>
</gene>
<evidence type="ECO:0000313" key="1">
    <source>
        <dbReference type="EMBL" id="PWN47545.1"/>
    </source>
</evidence>
<name>A0ACD0NNZ6_9BASI</name>
<accession>A0ACD0NNZ6</accession>
<dbReference type="EMBL" id="KZ820402">
    <property type="protein sequence ID" value="PWN47545.1"/>
    <property type="molecule type" value="Genomic_DNA"/>
</dbReference>
<sequence>MASSLASPSAIAFCQRCGDPISSKFNCSKCGGRPSIPKVRSSAPPTSTHKPDPWATRYVSGSPSSAPSSSDYLLSVASRNKVQNPPRASTDHSFGLGMPSRITDDLRSSSLANNSFRSSQSVNPTSKGDTRSAHDSQSSAISASPNHDDIGDLSIASQDYSAPTLVTADGVLSKVCGSLVEPSSSRNKWACHGCSTIFARDATIYAAPDSVTSGSAELKQGGAYFCKPCYSERFSLGSCVSCRKDVLGSTKEDGKYVKATLGIWHGKCWRCTGCDRGGGRDGVEILVGMDGNPSCEDCFGKPPGYRKDKEQQALAAKMSPSSSRSSAIDRSQDYNARNVNRLSAASRSGMGATIAELSKRFDKGSSTSSQAPSSSALSPSLTGTRSGQTWSSIDAINRSPSRTSFTLSPTLQRSHSRNNSLNRAPSITGSPPKPRPLTAHFTDGLNLAAFRPSSAAGADGSAPFLTRSDSRSRSVSPVKRIPVDGPLLPSCSTGSSGRQNATAALLEFGGKVPGSPDKRNDFGASTLSGNSVRIPQNGDPSRERTASGYPRPLNAHFSKSSESSEPRQGDKNSELNTELDRAPSSSSPRSEEEGSGDVVCAICLKSPFEAPSIRSGREVDEVVMVTLQGGKQLHAECFKCDICHGRIDAGKSFVRLSEDPIVDRVSSNGLSRIGRFCHPSCAPPVKLVTTTTRTGEDKGTKYLSASIAFGGGGRGSGACSPSSGDEDRYEKHHATHQRAPKPSPTPSPNASMRQAYTKPRSSVLPSPSPTSDGKVGEPTKGKGREEEEKENSRGVKRFVPSAGGAAPPTRSTLLTTRSETKGHPNPAAGIFSRSGGVGGIGNSKDQIGSLGGGGVGGLKENATIGGGQAITTGGIGGRRLGGMQTCFFCSESLSQLESVLGPRSTHWHRKCLICRGHPAVDHHQAKVRPSWNGGGSTSICGKKLDSAAKVTEDGQVRCRDCFDREFSMFGRKR</sequence>
<reference evidence="1 2" key="1">
    <citation type="journal article" date="2018" name="Mol. Biol. Evol.">
        <title>Broad Genomic Sampling Reveals a Smut Pathogenic Ancestry of the Fungal Clade Ustilaginomycotina.</title>
        <authorList>
            <person name="Kijpornyongpan T."/>
            <person name="Mondo S.J."/>
            <person name="Barry K."/>
            <person name="Sandor L."/>
            <person name="Lee J."/>
            <person name="Lipzen A."/>
            <person name="Pangilinan J."/>
            <person name="LaButti K."/>
            <person name="Hainaut M."/>
            <person name="Henrissat B."/>
            <person name="Grigoriev I.V."/>
            <person name="Spatafora J.W."/>
            <person name="Aime M.C."/>
        </authorList>
    </citation>
    <scope>NUCLEOTIDE SEQUENCE [LARGE SCALE GENOMIC DNA]</scope>
    <source>
        <strain evidence="1 2">SA 807</strain>
    </source>
</reference>
<protein>
    <submittedName>
        <fullName evidence="1">Uncharacterized protein</fullName>
    </submittedName>
</protein>
<keyword evidence="2" id="KW-1185">Reference proteome</keyword>
<organism evidence="1 2">
    <name type="scientific">Violaceomyces palustris</name>
    <dbReference type="NCBI Taxonomy" id="1673888"/>
    <lineage>
        <taxon>Eukaryota</taxon>
        <taxon>Fungi</taxon>
        <taxon>Dikarya</taxon>
        <taxon>Basidiomycota</taxon>
        <taxon>Ustilaginomycotina</taxon>
        <taxon>Ustilaginomycetes</taxon>
        <taxon>Violaceomycetales</taxon>
        <taxon>Violaceomycetaceae</taxon>
        <taxon>Violaceomyces</taxon>
    </lineage>
</organism>